<protein>
    <submittedName>
        <fullName evidence="3">Dienelactone hydrolase</fullName>
    </submittedName>
</protein>
<dbReference type="Gene3D" id="3.40.50.1820">
    <property type="entry name" value="alpha/beta hydrolase"/>
    <property type="match status" value="1"/>
</dbReference>
<evidence type="ECO:0000259" key="2">
    <source>
        <dbReference type="Pfam" id="PF01738"/>
    </source>
</evidence>
<dbReference type="OrthoDB" id="8183145at2"/>
<dbReference type="Pfam" id="PF01738">
    <property type="entry name" value="DLH"/>
    <property type="match status" value="1"/>
</dbReference>
<dbReference type="GO" id="GO:0016787">
    <property type="term" value="F:hydrolase activity"/>
    <property type="evidence" value="ECO:0007669"/>
    <property type="project" value="UniProtKB-KW"/>
</dbReference>
<dbReference type="Proteomes" id="UP000310636">
    <property type="component" value="Unassembled WGS sequence"/>
</dbReference>
<comment type="caution">
    <text evidence="3">The sequence shown here is derived from an EMBL/GenBank/DDBJ whole genome shotgun (WGS) entry which is preliminary data.</text>
</comment>
<organism evidence="3 4">
    <name type="scientific">Cohnella fermenti</name>
    <dbReference type="NCBI Taxonomy" id="2565925"/>
    <lineage>
        <taxon>Bacteria</taxon>
        <taxon>Bacillati</taxon>
        <taxon>Bacillota</taxon>
        <taxon>Bacilli</taxon>
        <taxon>Bacillales</taxon>
        <taxon>Paenibacillaceae</taxon>
        <taxon>Cohnella</taxon>
    </lineage>
</organism>
<dbReference type="InterPro" id="IPR050261">
    <property type="entry name" value="FrsA_esterase"/>
</dbReference>
<evidence type="ECO:0000313" key="4">
    <source>
        <dbReference type="Proteomes" id="UP000310636"/>
    </source>
</evidence>
<reference evidence="3 4" key="1">
    <citation type="submission" date="2019-04" db="EMBL/GenBank/DDBJ databases">
        <title>Cohnella sp. nov. isolated from preserved vegetables.</title>
        <authorList>
            <person name="Lin S.-Y."/>
            <person name="Hung M.-H."/>
            <person name="Young C.-C."/>
        </authorList>
    </citation>
    <scope>NUCLEOTIDE SEQUENCE [LARGE SCALE GENOMIC DNA]</scope>
    <source>
        <strain evidence="3 4">CC-MHH1044</strain>
    </source>
</reference>
<keyword evidence="3" id="KW-0378">Hydrolase</keyword>
<dbReference type="InterPro" id="IPR029058">
    <property type="entry name" value="AB_hydrolase_fold"/>
</dbReference>
<feature type="domain" description="Dienelactone hydrolase" evidence="2">
    <location>
        <begin position="129"/>
        <end position="237"/>
    </location>
</feature>
<keyword evidence="4" id="KW-1185">Reference proteome</keyword>
<dbReference type="AlphaFoldDB" id="A0A4S4C671"/>
<feature type="region of interest" description="Disordered" evidence="1">
    <location>
        <begin position="314"/>
        <end position="344"/>
    </location>
</feature>
<proteinExistence type="predicted"/>
<feature type="compositionally biased region" description="Low complexity" evidence="1">
    <location>
        <begin position="316"/>
        <end position="344"/>
    </location>
</feature>
<dbReference type="PANTHER" id="PTHR22946">
    <property type="entry name" value="DIENELACTONE HYDROLASE DOMAIN-CONTAINING PROTEIN-RELATED"/>
    <property type="match status" value="1"/>
</dbReference>
<dbReference type="RefSeq" id="WP_136368545.1">
    <property type="nucleotide sequence ID" value="NZ_SSOB01000004.1"/>
</dbReference>
<dbReference type="InterPro" id="IPR002925">
    <property type="entry name" value="Dienelactn_hydro"/>
</dbReference>
<evidence type="ECO:0000313" key="3">
    <source>
        <dbReference type="EMBL" id="THF83389.1"/>
    </source>
</evidence>
<dbReference type="EMBL" id="SSOB01000004">
    <property type="protein sequence ID" value="THF83389.1"/>
    <property type="molecule type" value="Genomic_DNA"/>
</dbReference>
<sequence length="377" mass="40323">MWHPDDYLAKLYEETKGRREREAKDESVPERRERLRLRLKQALGLESGAKEAQPLNPRLLERTECVGFVRERIELTTADGLRMPVYVLIPSDRPGPHPIAIGCHGHGYGSREAIGLAPDGSELGENAGRHSRFAAELALRGFAVAVPELLGFGDRRLRDDAAAGPETYSCYRLAVHLLMHGRTLAGQRIAETLRVADYMAARPDCDAARIGAMGYSGGGLVAGVAAALDERIGATVLCGYASLFRDGVLATAHCLDNYVPGLLEAGELPDVLGLIAPRPLLLSSGTTDPLFPVESVREAHRRLRELYSETARDAVAESGAESGNGAAAAATESGAESGNGAAAESGSMPELDIFAGGHVVNGTRAYEWLQQWAGLTF</sequence>
<gene>
    <name evidence="3" type="ORF">E6C55_04245</name>
</gene>
<name>A0A4S4C671_9BACL</name>
<evidence type="ECO:0000256" key="1">
    <source>
        <dbReference type="SAM" id="MobiDB-lite"/>
    </source>
</evidence>
<dbReference type="SUPFAM" id="SSF53474">
    <property type="entry name" value="alpha/beta-Hydrolases"/>
    <property type="match status" value="1"/>
</dbReference>
<dbReference type="PANTHER" id="PTHR22946:SF8">
    <property type="entry name" value="ACETYL XYLAN ESTERASE DOMAIN-CONTAINING PROTEIN"/>
    <property type="match status" value="1"/>
</dbReference>
<accession>A0A4S4C671</accession>